<gene>
    <name evidence="1" type="ORF">PXEA_LOCUS30922</name>
</gene>
<keyword evidence="2" id="KW-1185">Reference proteome</keyword>
<dbReference type="Proteomes" id="UP000784294">
    <property type="component" value="Unassembled WGS sequence"/>
</dbReference>
<name>A0A448XII9_9PLAT</name>
<dbReference type="AlphaFoldDB" id="A0A448XII9"/>
<dbReference type="EMBL" id="CAAALY010255118">
    <property type="protein sequence ID" value="VEL37482.1"/>
    <property type="molecule type" value="Genomic_DNA"/>
</dbReference>
<protein>
    <submittedName>
        <fullName evidence="1">Uncharacterized protein</fullName>
    </submittedName>
</protein>
<evidence type="ECO:0000313" key="2">
    <source>
        <dbReference type="Proteomes" id="UP000784294"/>
    </source>
</evidence>
<sequence length="543" mass="59108">MADSAITTYKNNLSLASVALANYSPRGTFLSCRVYEITRRPEEVIWPDNPVKNAAETGRLDIGTSFRGSQKTIDSMHMTQSRSAVKYLPDTVLTTFVADDVLTSLVMQSTLRHGAPSSQRCDPLCLYDVEDVSELAVHVWPKEVEMGAFFTTCQAPNWMAKWGVSDCSAFLHTFPSNGLMAFTFPVSRPAGGFGLFCQVFLDAGDPYAYQTSAQPSQRAGHLPLGLVAPDFGCLVMLRYSELGQTLFLRVYSASTTGSSASCQVTTTQMVDTGWRRVILKEPGSDHAYVRPRLVQAQLRPGQQEHLLVGLARPATTGLARLDTAGQDMLLIIDLGIAAKTKSGAERPAEPCLLRVVRLAYGQRLIFPPCGKRAINFLLQEYRLDFESLHEHSHLLEATCGHAAALELPVQSSLSLQLYNLFPVNGGAQLVGLVHHPARKLAADTATRSVLATRVKSITAQQLSPPCELVVICTTPGLMNIRGRYLFANEPDRILKARRNDCTFVVMTSGEAIISFDVCVPRSASGFANAEPVGHPVADSTSLS</sequence>
<comment type="caution">
    <text evidence="1">The sequence shown here is derived from an EMBL/GenBank/DDBJ whole genome shotgun (WGS) entry which is preliminary data.</text>
</comment>
<reference evidence="1" key="1">
    <citation type="submission" date="2018-11" db="EMBL/GenBank/DDBJ databases">
        <authorList>
            <consortium name="Pathogen Informatics"/>
        </authorList>
    </citation>
    <scope>NUCLEOTIDE SEQUENCE</scope>
</reference>
<organism evidence="1 2">
    <name type="scientific">Protopolystoma xenopodis</name>
    <dbReference type="NCBI Taxonomy" id="117903"/>
    <lineage>
        <taxon>Eukaryota</taxon>
        <taxon>Metazoa</taxon>
        <taxon>Spiralia</taxon>
        <taxon>Lophotrochozoa</taxon>
        <taxon>Platyhelminthes</taxon>
        <taxon>Monogenea</taxon>
        <taxon>Polyopisthocotylea</taxon>
        <taxon>Polystomatidea</taxon>
        <taxon>Polystomatidae</taxon>
        <taxon>Protopolystoma</taxon>
    </lineage>
</organism>
<proteinExistence type="predicted"/>
<accession>A0A448XII9</accession>
<evidence type="ECO:0000313" key="1">
    <source>
        <dbReference type="EMBL" id="VEL37482.1"/>
    </source>
</evidence>